<proteinExistence type="predicted"/>
<dbReference type="Proteomes" id="UP000663844">
    <property type="component" value="Unassembled WGS sequence"/>
</dbReference>
<reference evidence="3" key="1">
    <citation type="submission" date="2021-02" db="EMBL/GenBank/DDBJ databases">
        <authorList>
            <person name="Nowell W R."/>
        </authorList>
    </citation>
    <scope>NUCLEOTIDE SEQUENCE</scope>
</reference>
<dbReference type="InterPro" id="IPR045860">
    <property type="entry name" value="Snake_toxin-like_sf"/>
</dbReference>
<dbReference type="AlphaFoldDB" id="A0A820FJV8"/>
<accession>A0A820FJV8</accession>
<feature type="chain" id="PRO_5036416204" evidence="1">
    <location>
        <begin position="24"/>
        <end position="115"/>
    </location>
</feature>
<evidence type="ECO:0000256" key="1">
    <source>
        <dbReference type="SAM" id="SignalP"/>
    </source>
</evidence>
<evidence type="ECO:0000313" key="4">
    <source>
        <dbReference type="Proteomes" id="UP000663868"/>
    </source>
</evidence>
<dbReference type="Proteomes" id="UP000663868">
    <property type="component" value="Unassembled WGS sequence"/>
</dbReference>
<comment type="caution">
    <text evidence="3">The sequence shown here is derived from an EMBL/GenBank/DDBJ whole genome shotgun (WGS) entry which is preliminary data.</text>
</comment>
<name>A0A820FJV8_9BILA</name>
<dbReference type="SUPFAM" id="SSF57302">
    <property type="entry name" value="Snake toxin-like"/>
    <property type="match status" value="1"/>
</dbReference>
<gene>
    <name evidence="3" type="ORF">KXQ929_LOCUS43375</name>
    <name evidence="2" type="ORF">OXD698_LOCUS38910</name>
</gene>
<organism evidence="3 4">
    <name type="scientific">Adineta steineri</name>
    <dbReference type="NCBI Taxonomy" id="433720"/>
    <lineage>
        <taxon>Eukaryota</taxon>
        <taxon>Metazoa</taxon>
        <taxon>Spiralia</taxon>
        <taxon>Gnathifera</taxon>
        <taxon>Rotifera</taxon>
        <taxon>Eurotatoria</taxon>
        <taxon>Bdelloidea</taxon>
        <taxon>Adinetida</taxon>
        <taxon>Adinetidae</taxon>
        <taxon>Adineta</taxon>
    </lineage>
</organism>
<dbReference type="EMBL" id="CAJOBB010011489">
    <property type="protein sequence ID" value="CAF4261648.1"/>
    <property type="molecule type" value="Genomic_DNA"/>
</dbReference>
<evidence type="ECO:0000313" key="3">
    <source>
        <dbReference type="EMBL" id="CAF4261648.1"/>
    </source>
</evidence>
<dbReference type="CDD" id="cd00117">
    <property type="entry name" value="TFP"/>
    <property type="match status" value="1"/>
</dbReference>
<dbReference type="EMBL" id="CAJOAZ010007605">
    <property type="protein sequence ID" value="CAF4166420.1"/>
    <property type="molecule type" value="Genomic_DNA"/>
</dbReference>
<feature type="signal peptide" evidence="1">
    <location>
        <begin position="1"/>
        <end position="23"/>
    </location>
</feature>
<keyword evidence="1" id="KW-0732">Signal</keyword>
<protein>
    <submittedName>
        <fullName evidence="3">Uncharacterized protein</fullName>
    </submittedName>
</protein>
<evidence type="ECO:0000313" key="2">
    <source>
        <dbReference type="EMBL" id="CAF4166420.1"/>
    </source>
</evidence>
<sequence>MLSPRYIAIGCLILLGMCELANGLRCYRCDKCNDPFTANGINITTVTPDAGYQCYKDTLQNSLTERGIVQDCKEVNALNTGRWCCNKDLCNGATPTASSIHLIFVLATIVITMLF</sequence>